<feature type="region of interest" description="Disordered" evidence="5">
    <location>
        <begin position="594"/>
        <end position="615"/>
    </location>
</feature>
<feature type="compositionally biased region" description="Polar residues" evidence="5">
    <location>
        <begin position="817"/>
        <end position="854"/>
    </location>
</feature>
<keyword evidence="4" id="KW-0507">mRNA processing</keyword>
<evidence type="ECO:0000256" key="4">
    <source>
        <dbReference type="RuleBase" id="RU369035"/>
    </source>
</evidence>
<evidence type="ECO:0000256" key="1">
    <source>
        <dbReference type="ARBA" id="ARBA00002863"/>
    </source>
</evidence>
<dbReference type="SUPFAM" id="SSF48452">
    <property type="entry name" value="TPR-like"/>
    <property type="match status" value="2"/>
</dbReference>
<dbReference type="Gene3D" id="1.25.40.1040">
    <property type="match status" value="1"/>
</dbReference>
<dbReference type="PANTHER" id="PTHR19980:SF0">
    <property type="entry name" value="CLEAVAGE STIMULATION FACTOR SUBUNIT 3"/>
    <property type="match status" value="1"/>
</dbReference>
<dbReference type="GO" id="GO:0005634">
    <property type="term" value="C:nucleus"/>
    <property type="evidence" value="ECO:0007669"/>
    <property type="project" value="UniProtKB-SubCell"/>
</dbReference>
<dbReference type="AlphaFoldDB" id="A0A9P7Z205"/>
<feature type="compositionally biased region" description="Polar residues" evidence="5">
    <location>
        <begin position="140"/>
        <end position="149"/>
    </location>
</feature>
<name>A0A9P7Z205_9HELO</name>
<evidence type="ECO:0000313" key="7">
    <source>
        <dbReference type="EMBL" id="KAG9244118.1"/>
    </source>
</evidence>
<evidence type="ECO:0000313" key="8">
    <source>
        <dbReference type="Proteomes" id="UP000887226"/>
    </source>
</evidence>
<dbReference type="Pfam" id="PF05843">
    <property type="entry name" value="Suf"/>
    <property type="match status" value="1"/>
</dbReference>
<dbReference type="OrthoDB" id="26282at2759"/>
<keyword evidence="8" id="KW-1185">Reference proteome</keyword>
<evidence type="ECO:0000256" key="3">
    <source>
        <dbReference type="ARBA" id="ARBA00023242"/>
    </source>
</evidence>
<comment type="subcellular location">
    <subcellularLocation>
        <location evidence="4">Nucleus</location>
    </subcellularLocation>
    <subcellularLocation>
        <location evidence="4">Cytoplasm</location>
    </subcellularLocation>
    <text evidence="4">Nucleus and/or cytoplasm.</text>
</comment>
<dbReference type="InterPro" id="IPR011990">
    <property type="entry name" value="TPR-like_helical_dom_sf"/>
</dbReference>
<dbReference type="InterPro" id="IPR045243">
    <property type="entry name" value="Rna14-like"/>
</dbReference>
<proteinExistence type="predicted"/>
<feature type="compositionally biased region" description="Basic and acidic residues" evidence="5">
    <location>
        <begin position="606"/>
        <end position="615"/>
    </location>
</feature>
<dbReference type="EMBL" id="MU253928">
    <property type="protein sequence ID" value="KAG9244118.1"/>
    <property type="molecule type" value="Genomic_DNA"/>
</dbReference>
<dbReference type="PANTHER" id="PTHR19980">
    <property type="entry name" value="RNA CLEAVAGE STIMULATION FACTOR"/>
    <property type="match status" value="1"/>
</dbReference>
<dbReference type="SMART" id="SM00386">
    <property type="entry name" value="HAT"/>
    <property type="match status" value="6"/>
</dbReference>
<feature type="region of interest" description="Disordered" evidence="5">
    <location>
        <begin position="817"/>
        <end position="898"/>
    </location>
</feature>
<dbReference type="GO" id="GO:0180010">
    <property type="term" value="P:co-transcriptional mRNA 3'-end processing, cleavage and polyadenylation pathway"/>
    <property type="evidence" value="ECO:0007669"/>
    <property type="project" value="UniProtKB-UniRule"/>
</dbReference>
<dbReference type="GO" id="GO:0005737">
    <property type="term" value="C:cytoplasm"/>
    <property type="evidence" value="ECO:0007669"/>
    <property type="project" value="UniProtKB-SubCell"/>
</dbReference>
<comment type="function">
    <text evidence="1 4">Component of the cleavage factor IA (CFIA) complex, which is involved in the endonucleolytic cleavage during polyadenylation-dependent pre-mRNA 3'-end formation.</text>
</comment>
<feature type="domain" description="Suppressor of forked" evidence="6">
    <location>
        <begin position="192"/>
        <end position="794"/>
    </location>
</feature>
<protein>
    <recommendedName>
        <fullName evidence="4">mRNA 3'-end-processing protein RNA14</fullName>
    </recommendedName>
</protein>
<evidence type="ECO:0000256" key="2">
    <source>
        <dbReference type="ARBA" id="ARBA00022737"/>
    </source>
</evidence>
<evidence type="ECO:0000259" key="6">
    <source>
        <dbReference type="Pfam" id="PF05843"/>
    </source>
</evidence>
<gene>
    <name evidence="7" type="ORF">BJ878DRAFT_507732</name>
</gene>
<reference evidence="7" key="1">
    <citation type="journal article" date="2021" name="IMA Fungus">
        <title>Genomic characterization of three marine fungi, including Emericellopsis atlantica sp. nov. with signatures of a generalist lifestyle and marine biomass degradation.</title>
        <authorList>
            <person name="Hagestad O.C."/>
            <person name="Hou L."/>
            <person name="Andersen J.H."/>
            <person name="Hansen E.H."/>
            <person name="Altermark B."/>
            <person name="Li C."/>
            <person name="Kuhnert E."/>
            <person name="Cox R.J."/>
            <person name="Crous P.W."/>
            <person name="Spatafora J.W."/>
            <person name="Lail K."/>
            <person name="Amirebrahimi M."/>
            <person name="Lipzen A."/>
            <person name="Pangilinan J."/>
            <person name="Andreopoulos W."/>
            <person name="Hayes R.D."/>
            <person name="Ng V."/>
            <person name="Grigoriev I.V."/>
            <person name="Jackson S.A."/>
            <person name="Sutton T.D.S."/>
            <person name="Dobson A.D.W."/>
            <person name="Rama T."/>
        </authorList>
    </citation>
    <scope>NUCLEOTIDE SEQUENCE</scope>
    <source>
        <strain evidence="7">TRa3180A</strain>
    </source>
</reference>
<keyword evidence="3 4" id="KW-0539">Nucleus</keyword>
<dbReference type="Proteomes" id="UP000887226">
    <property type="component" value="Unassembled WGS sequence"/>
</dbReference>
<keyword evidence="4" id="KW-0963">Cytoplasm</keyword>
<dbReference type="InterPro" id="IPR008847">
    <property type="entry name" value="Suf"/>
</dbReference>
<accession>A0A9P7Z205</accession>
<organism evidence="7 8">
    <name type="scientific">Calycina marina</name>
    <dbReference type="NCBI Taxonomy" id="1763456"/>
    <lineage>
        <taxon>Eukaryota</taxon>
        <taxon>Fungi</taxon>
        <taxon>Dikarya</taxon>
        <taxon>Ascomycota</taxon>
        <taxon>Pezizomycotina</taxon>
        <taxon>Leotiomycetes</taxon>
        <taxon>Helotiales</taxon>
        <taxon>Pezizellaceae</taxon>
        <taxon>Calycina</taxon>
    </lineage>
</organism>
<dbReference type="InterPro" id="IPR003107">
    <property type="entry name" value="HAT"/>
</dbReference>
<keyword evidence="2" id="KW-0677">Repeat</keyword>
<evidence type="ECO:0000256" key="5">
    <source>
        <dbReference type="SAM" id="MobiDB-lite"/>
    </source>
</evidence>
<sequence length="969" mass="108616">MAGEDAEIALLRQLQAEQETAGWDNTGINADGEPSNTEDMNEEDRKQTVEDTQVLRAISPSDSTTAVSDGGSYDPTSISSLAVPAVKAAIEEESRSSSRASSRRPRTVGGFLADSDDEDASTPISSGLQAAGSVPHKRSASPSPLQTSVAVESLPAQGNSNTTTPAPTASSVTVPALSVPAVTVPKARLPHDKIGILEDRIAEDPRGDLEAWRLLIDEHRGRHKLEEAREVYERFIKIFPQAAEMWVEYLEMEMGSDQFNLAEQIFGKSLMAVPNIGLWTKYLNYVRRMNDLRNDATGNNRTTVSQAYEFVLNNIGNDRDSGTIWKEYIEFLRAIPGTIGGSGWQDGQKLDIMRKAYHRAIGIPMTEVSFLWKEYDQFENGANKMTARKYTHERSGIYMTARSANAALENIHRTLDRSTIPKLPPADGFEGHQEYMQQVEQWKKWISWEQEDPLQLKKDELDVFKKRMLYVFKQAVMTLRFWPEMWVDASEWCLNNGFETEGAEFLSNGIAANPESCLLALKHADVIEKKGGAETGKGPKERGEAVRAPYDKLISSLYELHKQVKAREAKEMVKVEEEAAKDAEIDSIIAKATEGDEDNNAAEAARQAKQEQRQKDVRTKFESELMDVRRAISATWVALMRAMRRVQGKGNPKAEVGGSRAIFAESRAKGKILSDVYVASALLEHHVYKDPAGTKIFERGARLFPDDPEFILEYLKHLISIGDTTNARVVFETTVSKLTANSDKVEKAKPLYIYFHQYESNYGELVQIRKLEQRMAELFPEDPKLLRFSERFGNGGFSAVDYQPIISMSQVQPKAQVMQSIEPVSSPTNQYTNSYMQDQSPRPQYLQPPTNNSPKRPLPPAFEQLQDDLTRPRKIARGESPLKGAAGRRLEAQQRRQGGAAPFVIPRDVNFLLGIIPRADTYNATKFNSDALVRLLQNTSVPNFDEWKMKKDQGVLQHQQQQGWGGGYR</sequence>
<feature type="region of interest" description="Disordered" evidence="5">
    <location>
        <begin position="14"/>
        <end position="149"/>
    </location>
</feature>
<dbReference type="GO" id="GO:0003729">
    <property type="term" value="F:mRNA binding"/>
    <property type="evidence" value="ECO:0007669"/>
    <property type="project" value="TreeGrafter"/>
</dbReference>
<comment type="caution">
    <text evidence="7">The sequence shown here is derived from an EMBL/GenBank/DDBJ whole genome shotgun (WGS) entry which is preliminary data.</text>
</comment>